<proteinExistence type="predicted"/>
<protein>
    <submittedName>
        <fullName evidence="1">Uncharacterized protein</fullName>
    </submittedName>
</protein>
<evidence type="ECO:0000313" key="1">
    <source>
        <dbReference type="EMBL" id="SFQ18302.1"/>
    </source>
</evidence>
<accession>A0A1I5WF00</accession>
<reference evidence="2" key="1">
    <citation type="submission" date="2016-10" db="EMBL/GenBank/DDBJ databases">
        <authorList>
            <person name="Varghese N."/>
            <person name="Submissions S."/>
        </authorList>
    </citation>
    <scope>NUCLEOTIDE SEQUENCE [LARGE SCALE GENOMIC DNA]</scope>
    <source>
        <strain evidence="2">CGMCC 1.10329</strain>
    </source>
</reference>
<organism evidence="1 2">
    <name type="scientific">Halolamina pelagica</name>
    <dbReference type="NCBI Taxonomy" id="699431"/>
    <lineage>
        <taxon>Archaea</taxon>
        <taxon>Methanobacteriati</taxon>
        <taxon>Methanobacteriota</taxon>
        <taxon>Stenosarchaea group</taxon>
        <taxon>Halobacteria</taxon>
        <taxon>Halobacteriales</taxon>
        <taxon>Haloferacaceae</taxon>
    </lineage>
</organism>
<keyword evidence="2" id="KW-1185">Reference proteome</keyword>
<dbReference type="EMBL" id="FOXI01000029">
    <property type="protein sequence ID" value="SFQ18302.1"/>
    <property type="molecule type" value="Genomic_DNA"/>
</dbReference>
<name>A0A1I5WF00_9EURY</name>
<evidence type="ECO:0000313" key="2">
    <source>
        <dbReference type="Proteomes" id="UP000183769"/>
    </source>
</evidence>
<gene>
    <name evidence="1" type="ORF">SAMN05216277_1296</name>
</gene>
<sequence>MEVVESRIFLPFNFRVIPEYLQLNSFSACIGLFESAPYSLALRLFFVWLLLGGLTLSW</sequence>
<dbReference type="Proteomes" id="UP000183769">
    <property type="component" value="Unassembled WGS sequence"/>
</dbReference>
<dbReference type="AlphaFoldDB" id="A0A1I5WF00"/>